<sequence>MRKNPPNPTKINSAVPKGAFHRLFIKQQTKVNAKPGTARLLKTFAEEDYRRIAKLIAHWLNEQPHG</sequence>
<dbReference type="AlphaFoldDB" id="A0A917YZ79"/>
<dbReference type="Proteomes" id="UP000606935">
    <property type="component" value="Unassembled WGS sequence"/>
</dbReference>
<organism evidence="1 2">
    <name type="scientific">Bowmanella pacifica</name>
    <dbReference type="NCBI Taxonomy" id="502051"/>
    <lineage>
        <taxon>Bacteria</taxon>
        <taxon>Pseudomonadati</taxon>
        <taxon>Pseudomonadota</taxon>
        <taxon>Gammaproteobacteria</taxon>
        <taxon>Alteromonadales</taxon>
        <taxon>Alteromonadaceae</taxon>
        <taxon>Bowmanella</taxon>
    </lineage>
</organism>
<accession>A0A917YZ79</accession>
<evidence type="ECO:0000313" key="1">
    <source>
        <dbReference type="EMBL" id="GGO69817.1"/>
    </source>
</evidence>
<proteinExistence type="predicted"/>
<comment type="caution">
    <text evidence="1">The sequence shown here is derived from an EMBL/GenBank/DDBJ whole genome shotgun (WGS) entry which is preliminary data.</text>
</comment>
<evidence type="ECO:0000313" key="2">
    <source>
        <dbReference type="Proteomes" id="UP000606935"/>
    </source>
</evidence>
<reference evidence="1" key="1">
    <citation type="journal article" date="2014" name="Int. J. Syst. Evol. Microbiol.">
        <title>Complete genome sequence of Corynebacterium casei LMG S-19264T (=DSM 44701T), isolated from a smear-ripened cheese.</title>
        <authorList>
            <consortium name="US DOE Joint Genome Institute (JGI-PGF)"/>
            <person name="Walter F."/>
            <person name="Albersmeier A."/>
            <person name="Kalinowski J."/>
            <person name="Ruckert C."/>
        </authorList>
    </citation>
    <scope>NUCLEOTIDE SEQUENCE</scope>
    <source>
        <strain evidence="1">CGMCC 1.7086</strain>
    </source>
</reference>
<gene>
    <name evidence="1" type="ORF">GCM10010982_21860</name>
</gene>
<dbReference type="EMBL" id="BMLS01000003">
    <property type="protein sequence ID" value="GGO69817.1"/>
    <property type="molecule type" value="Genomic_DNA"/>
</dbReference>
<name>A0A917YZ79_9ALTE</name>
<protein>
    <submittedName>
        <fullName evidence="1">Uncharacterized protein</fullName>
    </submittedName>
</protein>
<keyword evidence="2" id="KW-1185">Reference proteome</keyword>
<reference evidence="1" key="2">
    <citation type="submission" date="2020-09" db="EMBL/GenBank/DDBJ databases">
        <authorList>
            <person name="Sun Q."/>
            <person name="Zhou Y."/>
        </authorList>
    </citation>
    <scope>NUCLEOTIDE SEQUENCE</scope>
    <source>
        <strain evidence="1">CGMCC 1.7086</strain>
    </source>
</reference>